<name>A0A1H1YMQ1_9ACTN</name>
<dbReference type="RefSeq" id="WP_157751571.1">
    <property type="nucleotide sequence ID" value="NZ_BOMJ01000001.1"/>
</dbReference>
<evidence type="ECO:0000313" key="1">
    <source>
        <dbReference type="EMBL" id="SDT22713.1"/>
    </source>
</evidence>
<dbReference type="Proteomes" id="UP000198688">
    <property type="component" value="Chromosome I"/>
</dbReference>
<organism evidence="1 2">
    <name type="scientific">Actinoplanes derwentensis</name>
    <dbReference type="NCBI Taxonomy" id="113562"/>
    <lineage>
        <taxon>Bacteria</taxon>
        <taxon>Bacillati</taxon>
        <taxon>Actinomycetota</taxon>
        <taxon>Actinomycetes</taxon>
        <taxon>Micromonosporales</taxon>
        <taxon>Micromonosporaceae</taxon>
        <taxon>Actinoplanes</taxon>
    </lineage>
</organism>
<evidence type="ECO:0000313" key="2">
    <source>
        <dbReference type="Proteomes" id="UP000198688"/>
    </source>
</evidence>
<gene>
    <name evidence="1" type="ORF">SAMN04489716_2920</name>
</gene>
<reference evidence="1 2" key="1">
    <citation type="submission" date="2016-10" db="EMBL/GenBank/DDBJ databases">
        <authorList>
            <person name="de Groot N.N."/>
        </authorList>
    </citation>
    <scope>NUCLEOTIDE SEQUENCE [LARGE SCALE GENOMIC DNA]</scope>
    <source>
        <strain evidence="1 2">DSM 43941</strain>
    </source>
</reference>
<keyword evidence="2" id="KW-1185">Reference proteome</keyword>
<sequence length="87" mass="9207">MGSAPDGCPSSATPEIKLPAYPDVVGFAHCATVKKAPDRKAEKRCYTYLAKDNVLTKVELRDGGSGGREDTLRGIAAVAAQRLLEMA</sequence>
<dbReference type="EMBL" id="LT629758">
    <property type="protein sequence ID" value="SDT22713.1"/>
    <property type="molecule type" value="Genomic_DNA"/>
</dbReference>
<proteinExistence type="predicted"/>
<accession>A0A1H1YMQ1</accession>
<dbReference type="AlphaFoldDB" id="A0A1H1YMQ1"/>
<protein>
    <submittedName>
        <fullName evidence="1">Uncharacterized protein</fullName>
    </submittedName>
</protein>